<proteinExistence type="inferred from homology"/>
<evidence type="ECO:0000256" key="8">
    <source>
        <dbReference type="ARBA" id="ARBA00022679"/>
    </source>
</evidence>
<keyword evidence="10" id="KW-0664">Pyridoxine biosynthesis</keyword>
<dbReference type="Pfam" id="PF00266">
    <property type="entry name" value="Aminotran_5"/>
    <property type="match status" value="1"/>
</dbReference>
<feature type="domain" description="Aminotransferase class V" evidence="15">
    <location>
        <begin position="10"/>
        <end position="254"/>
    </location>
</feature>
<evidence type="ECO:0000256" key="13">
    <source>
        <dbReference type="ARBA" id="ARBA00047630"/>
    </source>
</evidence>
<evidence type="ECO:0000256" key="4">
    <source>
        <dbReference type="ARBA" id="ARBA00013030"/>
    </source>
</evidence>
<evidence type="ECO:0000259" key="15">
    <source>
        <dbReference type="Pfam" id="PF00266"/>
    </source>
</evidence>
<comment type="caution">
    <text evidence="16">The sequence shown here is derived from an EMBL/GenBank/DDBJ whole genome shotgun (WGS) entry which is preliminary data.</text>
</comment>
<dbReference type="EC" id="2.6.1.52" evidence="4"/>
<dbReference type="PANTHER" id="PTHR21152">
    <property type="entry name" value="AMINOTRANSFERASE CLASS V"/>
    <property type="match status" value="1"/>
</dbReference>
<evidence type="ECO:0000256" key="14">
    <source>
        <dbReference type="ARBA" id="ARBA00049007"/>
    </source>
</evidence>
<keyword evidence="17" id="KW-1185">Reference proteome</keyword>
<gene>
    <name evidence="16" type="ORF">GBK04_03575</name>
</gene>
<evidence type="ECO:0000256" key="7">
    <source>
        <dbReference type="ARBA" id="ARBA00022605"/>
    </source>
</evidence>
<sequence>MNLTFYPGPSQLYPQVEGYLQDAYSSGILSMNHRSTAFMDMMAQTIAGLHEKLNIPLDYEVYFTSSATECWEIISQSLVEKSSLHAFNGAFGAKWFEYAQRLHPAFGHEFEFNTLLDVEASEHFAKSELLCLTHNETSNGTALSYQSLKHTRKNFAGLIAVDATSSMAGVVLPWEMGDVWFASVQKCFGLPPGLGVLIVSPRAIEKAKAIGERNHYNSLLFVRDNFQKNQTPYTPNTLAIYLLGRVMQQVPPIELVDDEIVKRAEDLYAFFHDEGFEVLVDKPSVRSHTVMALRGAEGWINALREKALENGVLLGKGYGTWKNTSLRIANFPALTDSDLSRLKKIMESQNPA</sequence>
<keyword evidence="7" id="KW-0028">Amino-acid biosynthesis</keyword>
<evidence type="ECO:0000256" key="9">
    <source>
        <dbReference type="ARBA" id="ARBA00022898"/>
    </source>
</evidence>
<evidence type="ECO:0000256" key="11">
    <source>
        <dbReference type="ARBA" id="ARBA00023299"/>
    </source>
</evidence>
<reference evidence="16 17" key="1">
    <citation type="submission" date="2019-10" db="EMBL/GenBank/DDBJ databases">
        <title>Draft Genome Sequence of Cytophagaceae sp. SJW1-29.</title>
        <authorList>
            <person name="Choi A."/>
        </authorList>
    </citation>
    <scope>NUCLEOTIDE SEQUENCE [LARGE SCALE GENOMIC DNA]</scope>
    <source>
        <strain evidence="16 17">SJW1-29</strain>
    </source>
</reference>
<dbReference type="GO" id="GO:0004648">
    <property type="term" value="F:O-phospho-L-serine:2-oxoglutarate aminotransferase activity"/>
    <property type="evidence" value="ECO:0007669"/>
    <property type="project" value="UniProtKB-EC"/>
</dbReference>
<dbReference type="Gene3D" id="3.90.1150.10">
    <property type="entry name" value="Aspartate Aminotransferase, domain 1"/>
    <property type="match status" value="1"/>
</dbReference>
<dbReference type="SUPFAM" id="SSF53383">
    <property type="entry name" value="PLP-dependent transferases"/>
    <property type="match status" value="1"/>
</dbReference>
<dbReference type="GO" id="GO:0008615">
    <property type="term" value="P:pyridoxine biosynthetic process"/>
    <property type="evidence" value="ECO:0007669"/>
    <property type="project" value="UniProtKB-KW"/>
</dbReference>
<dbReference type="RefSeq" id="WP_152756915.1">
    <property type="nucleotide sequence ID" value="NZ_WHLY01000002.1"/>
</dbReference>
<dbReference type="InterPro" id="IPR015421">
    <property type="entry name" value="PyrdxlP-dep_Trfase_major"/>
</dbReference>
<dbReference type="GO" id="GO:0008453">
    <property type="term" value="F:alanine-glyoxylate transaminase activity"/>
    <property type="evidence" value="ECO:0007669"/>
    <property type="project" value="TreeGrafter"/>
</dbReference>
<comment type="pathway">
    <text evidence="2">Amino-acid biosynthesis; L-serine biosynthesis; L-serine from 3-phospho-D-glycerate: step 2/3.</text>
</comment>
<dbReference type="AlphaFoldDB" id="A0A7C9FNN3"/>
<keyword evidence="6 16" id="KW-0032">Aminotransferase</keyword>
<dbReference type="InterPro" id="IPR000192">
    <property type="entry name" value="Aminotrans_V_dom"/>
</dbReference>
<evidence type="ECO:0000313" key="16">
    <source>
        <dbReference type="EMBL" id="MPR32449.1"/>
    </source>
</evidence>
<evidence type="ECO:0000313" key="17">
    <source>
        <dbReference type="Proteomes" id="UP000479293"/>
    </source>
</evidence>
<dbReference type="GO" id="GO:0019265">
    <property type="term" value="P:glycine biosynthetic process, by transamination of glyoxylate"/>
    <property type="evidence" value="ECO:0007669"/>
    <property type="project" value="TreeGrafter"/>
</dbReference>
<dbReference type="PIRSF" id="PIRSF000525">
    <property type="entry name" value="SerC"/>
    <property type="match status" value="1"/>
</dbReference>
<keyword evidence="11" id="KW-0718">Serine biosynthesis</keyword>
<dbReference type="EMBL" id="WHLY01000002">
    <property type="protein sequence ID" value="MPR32449.1"/>
    <property type="molecule type" value="Genomic_DNA"/>
</dbReference>
<evidence type="ECO:0000256" key="10">
    <source>
        <dbReference type="ARBA" id="ARBA00023096"/>
    </source>
</evidence>
<evidence type="ECO:0000256" key="2">
    <source>
        <dbReference type="ARBA" id="ARBA00005099"/>
    </source>
</evidence>
<keyword evidence="5" id="KW-0963">Cytoplasm</keyword>
<comment type="similarity">
    <text evidence="3">Belongs to the class-V pyridoxal-phosphate-dependent aminotransferase family. SerC subfamily.</text>
</comment>
<dbReference type="GO" id="GO:0006564">
    <property type="term" value="P:L-serine biosynthetic process"/>
    <property type="evidence" value="ECO:0007669"/>
    <property type="project" value="UniProtKB-KW"/>
</dbReference>
<organism evidence="16 17">
    <name type="scientific">Salmonirosea aquatica</name>
    <dbReference type="NCBI Taxonomy" id="2654236"/>
    <lineage>
        <taxon>Bacteria</taxon>
        <taxon>Pseudomonadati</taxon>
        <taxon>Bacteroidota</taxon>
        <taxon>Cytophagia</taxon>
        <taxon>Cytophagales</taxon>
        <taxon>Spirosomataceae</taxon>
        <taxon>Salmonirosea</taxon>
    </lineage>
</organism>
<dbReference type="InterPro" id="IPR015424">
    <property type="entry name" value="PyrdxlP-dep_Trfase"/>
</dbReference>
<comment type="cofactor">
    <cofactor evidence="1">
        <name>pyridoxal 5'-phosphate</name>
        <dbReference type="ChEBI" id="CHEBI:597326"/>
    </cofactor>
</comment>
<dbReference type="PANTHER" id="PTHR21152:SF40">
    <property type="entry name" value="ALANINE--GLYOXYLATE AMINOTRANSFERASE"/>
    <property type="match status" value="1"/>
</dbReference>
<evidence type="ECO:0000256" key="3">
    <source>
        <dbReference type="ARBA" id="ARBA00006904"/>
    </source>
</evidence>
<dbReference type="Proteomes" id="UP000479293">
    <property type="component" value="Unassembled WGS sequence"/>
</dbReference>
<evidence type="ECO:0000256" key="1">
    <source>
        <dbReference type="ARBA" id="ARBA00001933"/>
    </source>
</evidence>
<protein>
    <recommendedName>
        <fullName evidence="4">phosphoserine transaminase</fullName>
        <ecNumber evidence="4">2.6.1.52</ecNumber>
    </recommendedName>
    <alternativeName>
        <fullName evidence="12">Phosphohydroxythreonine aminotransferase</fullName>
    </alternativeName>
</protein>
<comment type="catalytic activity">
    <reaction evidence="13">
        <text>4-(phosphooxy)-L-threonine + 2-oxoglutarate = (R)-3-hydroxy-2-oxo-4-phosphooxybutanoate + L-glutamate</text>
        <dbReference type="Rhea" id="RHEA:16573"/>
        <dbReference type="ChEBI" id="CHEBI:16810"/>
        <dbReference type="ChEBI" id="CHEBI:29985"/>
        <dbReference type="ChEBI" id="CHEBI:58452"/>
        <dbReference type="ChEBI" id="CHEBI:58538"/>
        <dbReference type="EC" id="2.6.1.52"/>
    </reaction>
</comment>
<accession>A0A7C9FNN3</accession>
<evidence type="ECO:0000256" key="6">
    <source>
        <dbReference type="ARBA" id="ARBA00022576"/>
    </source>
</evidence>
<evidence type="ECO:0000256" key="12">
    <source>
        <dbReference type="ARBA" id="ARBA00031421"/>
    </source>
</evidence>
<comment type="catalytic activity">
    <reaction evidence="14">
        <text>O-phospho-L-serine + 2-oxoglutarate = 3-phosphooxypyruvate + L-glutamate</text>
        <dbReference type="Rhea" id="RHEA:14329"/>
        <dbReference type="ChEBI" id="CHEBI:16810"/>
        <dbReference type="ChEBI" id="CHEBI:18110"/>
        <dbReference type="ChEBI" id="CHEBI:29985"/>
        <dbReference type="ChEBI" id="CHEBI:57524"/>
        <dbReference type="EC" id="2.6.1.52"/>
    </reaction>
</comment>
<name>A0A7C9FNN3_9BACT</name>
<keyword evidence="9" id="KW-0663">Pyridoxal phosphate</keyword>
<dbReference type="Gene3D" id="3.40.640.10">
    <property type="entry name" value="Type I PLP-dependent aspartate aminotransferase-like (Major domain)"/>
    <property type="match status" value="1"/>
</dbReference>
<evidence type="ECO:0000256" key="5">
    <source>
        <dbReference type="ARBA" id="ARBA00022490"/>
    </source>
</evidence>
<dbReference type="InterPro" id="IPR015422">
    <property type="entry name" value="PyrdxlP-dep_Trfase_small"/>
</dbReference>
<dbReference type="GO" id="GO:0004760">
    <property type="term" value="F:L-serine-pyruvate transaminase activity"/>
    <property type="evidence" value="ECO:0007669"/>
    <property type="project" value="TreeGrafter"/>
</dbReference>
<dbReference type="UniPathway" id="UPA00135">
    <property type="reaction ID" value="UER00197"/>
</dbReference>
<keyword evidence="8 16" id="KW-0808">Transferase</keyword>
<dbReference type="InterPro" id="IPR022278">
    <property type="entry name" value="Pser_aminoTfrase"/>
</dbReference>